<keyword evidence="1" id="KW-1185">Reference proteome</keyword>
<reference evidence="1" key="1">
    <citation type="journal article" date="2014" name="Nat. Commun.">
        <title>The tobacco genome sequence and its comparison with those of tomato and potato.</title>
        <authorList>
            <person name="Sierro N."/>
            <person name="Battey J.N."/>
            <person name="Ouadi S."/>
            <person name="Bakaher N."/>
            <person name="Bovet L."/>
            <person name="Willig A."/>
            <person name="Goepfert S."/>
            <person name="Peitsch M.C."/>
            <person name="Ivanov N.V."/>
        </authorList>
    </citation>
    <scope>NUCLEOTIDE SEQUENCE [LARGE SCALE GENOMIC DNA]</scope>
</reference>
<dbReference type="Proteomes" id="UP000790787">
    <property type="component" value="Chromosome 14"/>
</dbReference>
<name>A0AC58SMT8_TOBAC</name>
<proteinExistence type="predicted"/>
<sequence>MYVEYVPDTTMMEKLERMAERFFEVNKISFSDSELPTDGAGHNRALHLTVKSEGHYVKRVMHDGVSVIDIFPLSSLQGMKFNMNWICANNVYVCAFDGIKRDTIGEIDLMITIEPMDFQVTFQVLGMEMSYNFLLGRPWIHTARAIPSTLHQMDKFE</sequence>
<organism evidence="1 2">
    <name type="scientific">Nicotiana tabacum</name>
    <name type="common">Common tobacco</name>
    <dbReference type="NCBI Taxonomy" id="4097"/>
    <lineage>
        <taxon>Eukaryota</taxon>
        <taxon>Viridiplantae</taxon>
        <taxon>Streptophyta</taxon>
        <taxon>Embryophyta</taxon>
        <taxon>Tracheophyta</taxon>
        <taxon>Spermatophyta</taxon>
        <taxon>Magnoliopsida</taxon>
        <taxon>eudicotyledons</taxon>
        <taxon>Gunneridae</taxon>
        <taxon>Pentapetalae</taxon>
        <taxon>asterids</taxon>
        <taxon>lamiids</taxon>
        <taxon>Solanales</taxon>
        <taxon>Solanaceae</taxon>
        <taxon>Nicotianoideae</taxon>
        <taxon>Nicotianeae</taxon>
        <taxon>Nicotiana</taxon>
    </lineage>
</organism>
<evidence type="ECO:0000313" key="1">
    <source>
        <dbReference type="Proteomes" id="UP000790787"/>
    </source>
</evidence>
<accession>A0AC58SMT8</accession>
<protein>
    <submittedName>
        <fullName evidence="2">Uncharacterized protein LOC142168983</fullName>
    </submittedName>
</protein>
<reference evidence="2" key="2">
    <citation type="submission" date="2025-08" db="UniProtKB">
        <authorList>
            <consortium name="RefSeq"/>
        </authorList>
    </citation>
    <scope>IDENTIFICATION</scope>
    <source>
        <tissue evidence="2">Leaf</tissue>
    </source>
</reference>
<dbReference type="RefSeq" id="XP_075086272.1">
    <property type="nucleotide sequence ID" value="XM_075230171.1"/>
</dbReference>
<gene>
    <name evidence="2" type="primary">LOC142168983</name>
</gene>
<evidence type="ECO:0000313" key="2">
    <source>
        <dbReference type="RefSeq" id="XP_075086272.1"/>
    </source>
</evidence>